<feature type="transmembrane region" description="Helical" evidence="5">
    <location>
        <begin position="313"/>
        <end position="334"/>
    </location>
</feature>
<keyword evidence="4 5" id="KW-0472">Membrane</keyword>
<feature type="transmembrane region" description="Helical" evidence="5">
    <location>
        <begin position="208"/>
        <end position="232"/>
    </location>
</feature>
<dbReference type="OrthoDB" id="6418713at2759"/>
<proteinExistence type="predicted"/>
<organism evidence="7 8">
    <name type="scientific">Acaulospora morrowiae</name>
    <dbReference type="NCBI Taxonomy" id="94023"/>
    <lineage>
        <taxon>Eukaryota</taxon>
        <taxon>Fungi</taxon>
        <taxon>Fungi incertae sedis</taxon>
        <taxon>Mucoromycota</taxon>
        <taxon>Glomeromycotina</taxon>
        <taxon>Glomeromycetes</taxon>
        <taxon>Diversisporales</taxon>
        <taxon>Acaulosporaceae</taxon>
        <taxon>Acaulospora</taxon>
    </lineage>
</organism>
<evidence type="ECO:0000313" key="7">
    <source>
        <dbReference type="EMBL" id="CAG8471463.1"/>
    </source>
</evidence>
<dbReference type="GO" id="GO:0016020">
    <property type="term" value="C:membrane"/>
    <property type="evidence" value="ECO:0007669"/>
    <property type="project" value="UniProtKB-SubCell"/>
</dbReference>
<feature type="transmembrane region" description="Helical" evidence="5">
    <location>
        <begin position="244"/>
        <end position="263"/>
    </location>
</feature>
<accession>A0A9N8Z4B6</accession>
<evidence type="ECO:0000256" key="4">
    <source>
        <dbReference type="ARBA" id="ARBA00023136"/>
    </source>
</evidence>
<feature type="transmembrane region" description="Helical" evidence="5">
    <location>
        <begin position="87"/>
        <end position="107"/>
    </location>
</feature>
<reference evidence="7" key="1">
    <citation type="submission" date="2021-06" db="EMBL/GenBank/DDBJ databases">
        <authorList>
            <person name="Kallberg Y."/>
            <person name="Tangrot J."/>
            <person name="Rosling A."/>
        </authorList>
    </citation>
    <scope>NUCLEOTIDE SEQUENCE</scope>
    <source>
        <strain evidence="7">CL551</strain>
    </source>
</reference>
<name>A0A9N8Z4B6_9GLOM</name>
<dbReference type="InterPro" id="IPR050186">
    <property type="entry name" value="TPT_transporter"/>
</dbReference>
<evidence type="ECO:0000313" key="8">
    <source>
        <dbReference type="Proteomes" id="UP000789342"/>
    </source>
</evidence>
<sequence>MEYDEPIHLQPIRNTPSTVENSVLYSSPSDGSSHITINLARNESAYTIERSPNVVQNFLSEIDPKSPISLTWQNANLMGKDHFNLNLPLLVSAMHTGMHFLITLVLMKGYLPSFYKKSEEKPVSSDSYLSRVVPCALTAAFEICMANASLVFITLSFYTMVKSSTPIWVLMFAFIFRLEQPRVILVFIIFVISTGVVMTVFGETQFNLIGFLLVLGASVVSGLRWSLTQILLQKESSMNDPVATLYYISPVMFSTMSILSLLLENPYHVFTTSEHFKDFETSISTFALMMSGGLLAFFMTLSEFALIKNTSTVTLSVAGISKEIVMITLSVLIYHDKLTSLNVLGLFVSISGIAGYNYYKVMKSNNVIDKKGRYQVLSIHKNEQLD</sequence>
<evidence type="ECO:0000256" key="2">
    <source>
        <dbReference type="ARBA" id="ARBA00022692"/>
    </source>
</evidence>
<keyword evidence="8" id="KW-1185">Reference proteome</keyword>
<feature type="transmembrane region" description="Helical" evidence="5">
    <location>
        <begin position="183"/>
        <end position="202"/>
    </location>
</feature>
<keyword evidence="2 5" id="KW-0812">Transmembrane</keyword>
<feature type="transmembrane region" description="Helical" evidence="5">
    <location>
        <begin position="155"/>
        <end position="176"/>
    </location>
</feature>
<evidence type="ECO:0000256" key="5">
    <source>
        <dbReference type="SAM" id="Phobius"/>
    </source>
</evidence>
<dbReference type="InterPro" id="IPR004853">
    <property type="entry name" value="Sugar_P_trans_dom"/>
</dbReference>
<feature type="domain" description="Sugar phosphate transporter" evidence="6">
    <location>
        <begin position="76"/>
        <end position="357"/>
    </location>
</feature>
<protein>
    <submittedName>
        <fullName evidence="7">15889_t:CDS:1</fullName>
    </submittedName>
</protein>
<dbReference type="Pfam" id="PF03151">
    <property type="entry name" value="TPT"/>
    <property type="match status" value="1"/>
</dbReference>
<dbReference type="AlphaFoldDB" id="A0A9N8Z4B6"/>
<evidence type="ECO:0000259" key="6">
    <source>
        <dbReference type="Pfam" id="PF03151"/>
    </source>
</evidence>
<evidence type="ECO:0000256" key="1">
    <source>
        <dbReference type="ARBA" id="ARBA00004141"/>
    </source>
</evidence>
<dbReference type="EMBL" id="CAJVPV010000728">
    <property type="protein sequence ID" value="CAG8471463.1"/>
    <property type="molecule type" value="Genomic_DNA"/>
</dbReference>
<feature type="transmembrane region" description="Helical" evidence="5">
    <location>
        <begin position="283"/>
        <end position="301"/>
    </location>
</feature>
<evidence type="ECO:0000256" key="3">
    <source>
        <dbReference type="ARBA" id="ARBA00022989"/>
    </source>
</evidence>
<comment type="caution">
    <text evidence="7">The sequence shown here is derived from an EMBL/GenBank/DDBJ whole genome shotgun (WGS) entry which is preliminary data.</text>
</comment>
<gene>
    <name evidence="7" type="ORF">AMORRO_LOCUS1876</name>
</gene>
<dbReference type="Proteomes" id="UP000789342">
    <property type="component" value="Unassembled WGS sequence"/>
</dbReference>
<feature type="transmembrane region" description="Helical" evidence="5">
    <location>
        <begin position="340"/>
        <end position="359"/>
    </location>
</feature>
<comment type="subcellular location">
    <subcellularLocation>
        <location evidence="1">Membrane</location>
        <topology evidence="1">Multi-pass membrane protein</topology>
    </subcellularLocation>
</comment>
<dbReference type="PANTHER" id="PTHR11132">
    <property type="entry name" value="SOLUTE CARRIER FAMILY 35"/>
    <property type="match status" value="1"/>
</dbReference>
<keyword evidence="3 5" id="KW-1133">Transmembrane helix</keyword>